<dbReference type="EMBL" id="LWDX02076312">
    <property type="protein sequence ID" value="OEL12661.1"/>
    <property type="molecule type" value="Genomic_DNA"/>
</dbReference>
<name>A0A1E5UIG4_9POAL</name>
<evidence type="ECO:0000313" key="1">
    <source>
        <dbReference type="EMBL" id="OEL12661.1"/>
    </source>
</evidence>
<proteinExistence type="predicted"/>
<comment type="caution">
    <text evidence="1">The sequence shown here is derived from an EMBL/GenBank/DDBJ whole genome shotgun (WGS) entry which is preliminary data.</text>
</comment>
<evidence type="ECO:0000313" key="2">
    <source>
        <dbReference type="Proteomes" id="UP000095767"/>
    </source>
</evidence>
<accession>A0A1E5UIG4</accession>
<gene>
    <name evidence="1" type="ORF">BAE44_0026320</name>
</gene>
<sequence>LLLEVEERAAVRRARPHLHDGGPLVGVGVGPAAGVLEAVLDGELNDVALLHRHAVEDLAAEAEAELEALGVGLREDELRSCDRDAEAGDLELDAAEEDLHELW</sequence>
<feature type="non-terminal residue" evidence="1">
    <location>
        <position position="1"/>
    </location>
</feature>
<keyword evidence="2" id="KW-1185">Reference proteome</keyword>
<protein>
    <submittedName>
        <fullName evidence="1">Uncharacterized protein</fullName>
    </submittedName>
</protein>
<dbReference type="AlphaFoldDB" id="A0A1E5UIG4"/>
<organism evidence="1 2">
    <name type="scientific">Dichanthelium oligosanthes</name>
    <dbReference type="NCBI Taxonomy" id="888268"/>
    <lineage>
        <taxon>Eukaryota</taxon>
        <taxon>Viridiplantae</taxon>
        <taxon>Streptophyta</taxon>
        <taxon>Embryophyta</taxon>
        <taxon>Tracheophyta</taxon>
        <taxon>Spermatophyta</taxon>
        <taxon>Magnoliopsida</taxon>
        <taxon>Liliopsida</taxon>
        <taxon>Poales</taxon>
        <taxon>Poaceae</taxon>
        <taxon>PACMAD clade</taxon>
        <taxon>Panicoideae</taxon>
        <taxon>Panicodae</taxon>
        <taxon>Paniceae</taxon>
        <taxon>Dichantheliinae</taxon>
        <taxon>Dichanthelium</taxon>
    </lineage>
</organism>
<reference evidence="1 2" key="1">
    <citation type="submission" date="2016-09" db="EMBL/GenBank/DDBJ databases">
        <title>The draft genome of Dichanthelium oligosanthes: A C3 panicoid grass species.</title>
        <authorList>
            <person name="Studer A.J."/>
            <person name="Schnable J.C."/>
            <person name="Brutnell T.P."/>
        </authorList>
    </citation>
    <scope>NUCLEOTIDE SEQUENCE [LARGE SCALE GENOMIC DNA]</scope>
    <source>
        <strain evidence="2">cv. Kellogg 1175</strain>
        <tissue evidence="1">Leaf</tissue>
    </source>
</reference>
<dbReference type="Proteomes" id="UP000095767">
    <property type="component" value="Unassembled WGS sequence"/>
</dbReference>